<comment type="caution">
    <text evidence="1">The sequence shown here is derived from an EMBL/GenBank/DDBJ whole genome shotgun (WGS) entry which is preliminary data.</text>
</comment>
<evidence type="ECO:0000313" key="1">
    <source>
        <dbReference type="EMBL" id="RIA85513.1"/>
    </source>
</evidence>
<name>A0A397SH65_9GLOM</name>
<dbReference type="AlphaFoldDB" id="A0A397SH65"/>
<dbReference type="SUPFAM" id="SSF52047">
    <property type="entry name" value="RNI-like"/>
    <property type="match status" value="1"/>
</dbReference>
<dbReference type="EMBL" id="QKYT01000421">
    <property type="protein sequence ID" value="RIA85513.1"/>
    <property type="molecule type" value="Genomic_DNA"/>
</dbReference>
<organism evidence="1 2">
    <name type="scientific">Glomus cerebriforme</name>
    <dbReference type="NCBI Taxonomy" id="658196"/>
    <lineage>
        <taxon>Eukaryota</taxon>
        <taxon>Fungi</taxon>
        <taxon>Fungi incertae sedis</taxon>
        <taxon>Mucoromycota</taxon>
        <taxon>Glomeromycotina</taxon>
        <taxon>Glomeromycetes</taxon>
        <taxon>Glomerales</taxon>
        <taxon>Glomeraceae</taxon>
        <taxon>Glomus</taxon>
    </lineage>
</organism>
<dbReference type="Proteomes" id="UP000265703">
    <property type="component" value="Unassembled WGS sequence"/>
</dbReference>
<gene>
    <name evidence="1" type="ORF">C1645_879244</name>
</gene>
<protein>
    <recommendedName>
        <fullName evidence="3">F-box domain-containing protein</fullName>
    </recommendedName>
</protein>
<reference evidence="1 2" key="1">
    <citation type="submission" date="2018-06" db="EMBL/GenBank/DDBJ databases">
        <title>Comparative genomics reveals the genomic features of Rhizophagus irregularis, R. cerebriforme, R. diaphanum and Gigaspora rosea, and their symbiotic lifestyle signature.</title>
        <authorList>
            <person name="Morin E."/>
            <person name="San Clemente H."/>
            <person name="Chen E.C.H."/>
            <person name="De La Providencia I."/>
            <person name="Hainaut M."/>
            <person name="Kuo A."/>
            <person name="Kohler A."/>
            <person name="Murat C."/>
            <person name="Tang N."/>
            <person name="Roy S."/>
            <person name="Loubradou J."/>
            <person name="Henrissat B."/>
            <person name="Grigoriev I.V."/>
            <person name="Corradi N."/>
            <person name="Roux C."/>
            <person name="Martin F.M."/>
        </authorList>
    </citation>
    <scope>NUCLEOTIDE SEQUENCE [LARGE SCALE GENOMIC DNA]</scope>
    <source>
        <strain evidence="1 2">DAOM 227022</strain>
    </source>
</reference>
<accession>A0A397SH65</accession>
<sequence length="504" mass="59307">MTLPEDCIKEVLEQLSEDKTSLYSCLISNRFFCQCVVPILWRNPWPAFNSLSSELEKIYLKILGKTIIKCFPQEIKQSLSKQYKIHLNPSLLQQPLFNYVSYIQVIPVGIINQLIRNLFEQVMNYNGEQMFNKEFWSLFIKQCKIKSLEIPNFNLFEYPESKNYLSSLSILKLFIYYPKEMIIELSKNVHTLKRIEIFLIYLYQNSNNDIETLILSQKNLKEINFMFIAGQKFIFNNKKTIESLSQSLKVLELCSCISLPSHIISSFINLTELKIFYHNSLYHEEGIKHLKQVFLPKLEILSLINVKGEDLSIFTSLIENTKGSLKNLYIHIQKEFPISLTQSSLIDSYLHIIKSTCPNIEILPIWLISLTNFEDLLKSCLKIKKIIIHIITISNNNINQFDTVLAKPILYLLALKSCTFLNNIHLIGRWSFSSLDLQEFFELWKEMKRYPLKFTFNNNIFSHYIIKICEYYYQQGIIKKGIINYTTPCTYYNDVLTTTMDHYL</sequence>
<dbReference type="OrthoDB" id="2342305at2759"/>
<dbReference type="InterPro" id="IPR032675">
    <property type="entry name" value="LRR_dom_sf"/>
</dbReference>
<evidence type="ECO:0008006" key="3">
    <source>
        <dbReference type="Google" id="ProtNLM"/>
    </source>
</evidence>
<evidence type="ECO:0000313" key="2">
    <source>
        <dbReference type="Proteomes" id="UP000265703"/>
    </source>
</evidence>
<proteinExistence type="predicted"/>
<keyword evidence="2" id="KW-1185">Reference proteome</keyword>
<dbReference type="Gene3D" id="3.80.10.10">
    <property type="entry name" value="Ribonuclease Inhibitor"/>
    <property type="match status" value="1"/>
</dbReference>